<gene>
    <name evidence="1" type="ORF">ACFFF6_14580</name>
</gene>
<comment type="caution">
    <text evidence="1">The sequence shown here is derived from an EMBL/GenBank/DDBJ whole genome shotgun (WGS) entry which is preliminary data.</text>
</comment>
<evidence type="ECO:0000313" key="2">
    <source>
        <dbReference type="Proteomes" id="UP001589793"/>
    </source>
</evidence>
<proteinExistence type="predicted"/>
<dbReference type="Proteomes" id="UP001589793">
    <property type="component" value="Unassembled WGS sequence"/>
</dbReference>
<reference evidence="1 2" key="1">
    <citation type="submission" date="2024-09" db="EMBL/GenBank/DDBJ databases">
        <authorList>
            <person name="Sun Q."/>
            <person name="Mori K."/>
        </authorList>
    </citation>
    <scope>NUCLEOTIDE SEQUENCE [LARGE SCALE GENOMIC DNA]</scope>
    <source>
        <strain evidence="1 2">CICC 10874</strain>
    </source>
</reference>
<dbReference type="Pfam" id="PF19614">
    <property type="entry name" value="DUF6119"/>
    <property type="match status" value="1"/>
</dbReference>
<dbReference type="RefSeq" id="WP_376981987.1">
    <property type="nucleotide sequence ID" value="NZ_JBHLSV010000020.1"/>
</dbReference>
<dbReference type="NCBIfam" id="TIGR04141">
    <property type="entry name" value="TIGR04141 family sporadically distributed protein"/>
    <property type="match status" value="1"/>
</dbReference>
<accession>A0ABV6RDW6</accession>
<sequence>MTAAVATKRMTLYRMLEGTTLDTALTKARREPSERYSSRSLSIEGRAARLVSGAAQSKAKWSSDVKALTGENVVLQNESPGAVLLIQVTNDAVWALTWGTGFHFLDTEQIDFGFGAGIVARSALPAEVKSLTKTILDHRARVDRSSMPNGSTIRDLGVDGYGEVVSRIEAKASIPELAAGDRTIQLRAADSLNLPLAKSPAGLVADLEALDELSQKNVLPGLESLEQLTALKPRDSRVPALEAKLAQALRKRDTSRLGVSWPHERLDSYGPSSSVRIVGVGDGQRRVLEYVPDIDYFVDLLTAVDPELMLDRVKKIKIELHGDADPDGGSTLVAAPVALRRWLAFEVEDGSQRYCLHDGNWYRMDDRYLARIDDRVREILAEPASITLPDWGDEPEKDYNEHAAEMLSGYCMDRKLIRTPLHSRGGIEPCDVFVPPGTLIHVKRGRRSSDLSYLIAQGLVSADALARDENARTAWGDRVKEESSGAIDDAELNEVILAIGSTKPITVDTLFTFTKVNLVKQVDALRFLRVHVAVATIRSPESAP</sequence>
<evidence type="ECO:0000313" key="1">
    <source>
        <dbReference type="EMBL" id="MFC0675186.1"/>
    </source>
</evidence>
<name>A0ABV6RDW6_9MICO</name>
<protein>
    <submittedName>
        <fullName evidence="1">DUF6119 family protein</fullName>
    </submittedName>
</protein>
<organism evidence="1 2">
    <name type="scientific">Brachybacterium hainanense</name>
    <dbReference type="NCBI Taxonomy" id="1541174"/>
    <lineage>
        <taxon>Bacteria</taxon>
        <taxon>Bacillati</taxon>
        <taxon>Actinomycetota</taxon>
        <taxon>Actinomycetes</taxon>
        <taxon>Micrococcales</taxon>
        <taxon>Dermabacteraceae</taxon>
        <taxon>Brachybacterium</taxon>
    </lineage>
</organism>
<keyword evidence="2" id="KW-1185">Reference proteome</keyword>
<dbReference type="EMBL" id="JBHLSV010000020">
    <property type="protein sequence ID" value="MFC0675186.1"/>
    <property type="molecule type" value="Genomic_DNA"/>
</dbReference>
<dbReference type="InterPro" id="IPR026487">
    <property type="entry name" value="CHP04141"/>
</dbReference>